<feature type="chain" id="PRO_5027059928" evidence="1">
    <location>
        <begin position="23"/>
        <end position="93"/>
    </location>
</feature>
<name>A0A6M2DCR3_RHIMP</name>
<dbReference type="AlphaFoldDB" id="A0A6M2DCR3"/>
<protein>
    <submittedName>
        <fullName evidence="2">Putative secreted protein</fullName>
    </submittedName>
</protein>
<organism evidence="2">
    <name type="scientific">Rhipicephalus microplus</name>
    <name type="common">Cattle tick</name>
    <name type="synonym">Boophilus microplus</name>
    <dbReference type="NCBI Taxonomy" id="6941"/>
    <lineage>
        <taxon>Eukaryota</taxon>
        <taxon>Metazoa</taxon>
        <taxon>Ecdysozoa</taxon>
        <taxon>Arthropoda</taxon>
        <taxon>Chelicerata</taxon>
        <taxon>Arachnida</taxon>
        <taxon>Acari</taxon>
        <taxon>Parasitiformes</taxon>
        <taxon>Ixodida</taxon>
        <taxon>Ixodoidea</taxon>
        <taxon>Ixodidae</taxon>
        <taxon>Rhipicephalinae</taxon>
        <taxon>Rhipicephalus</taxon>
        <taxon>Boophilus</taxon>
    </lineage>
</organism>
<reference evidence="2" key="1">
    <citation type="submission" date="2019-09" db="EMBL/GenBank/DDBJ databases">
        <title>Organ-specific transcriptomic study of the physiology of the cattle tick, Rhipicephalus microplus.</title>
        <authorList>
            <person name="Tirloni L."/>
            <person name="Braz G."/>
            <person name="Gandara A.C.P."/>
            <person name="Sabadin G.A."/>
            <person name="da Silva R.M."/>
            <person name="Guizzo M.G."/>
            <person name="Machado J.A."/>
            <person name="Costa E.P."/>
            <person name="Gomes H.F."/>
            <person name="Moraes J."/>
            <person name="Mota M.B.S."/>
            <person name="Mesquita R.D."/>
            <person name="Alvarenga P.H."/>
            <person name="Alves F."/>
            <person name="Seixas A."/>
            <person name="da Fonseca R.N."/>
            <person name="Fogaca A."/>
            <person name="Logullo C."/>
            <person name="Tanaka A."/>
            <person name="Daffre S."/>
            <person name="Termignoni C."/>
            <person name="Vaz I.S.Jr."/>
            <person name="Oliveira P.L."/>
            <person name="Ribeiro J.M."/>
        </authorList>
    </citation>
    <scope>NUCLEOTIDE SEQUENCE</scope>
    <source>
        <strain evidence="2">Porto Alegre</strain>
    </source>
</reference>
<feature type="signal peptide" evidence="1">
    <location>
        <begin position="1"/>
        <end position="22"/>
    </location>
</feature>
<keyword evidence="1" id="KW-0732">Signal</keyword>
<dbReference type="EMBL" id="GHWJ01010231">
    <property type="protein sequence ID" value="NOV42968.1"/>
    <property type="molecule type" value="Transcribed_RNA"/>
</dbReference>
<evidence type="ECO:0000313" key="2">
    <source>
        <dbReference type="EMBL" id="NOV42968.1"/>
    </source>
</evidence>
<proteinExistence type="predicted"/>
<sequence>MRLLVLFGHPPFLAFCSWLVMSIPNRDEVFSHCECVRTLQPSWKMGIYLYDSNTQTEIDDELKRSVVFQLYFSISDLFAGNEENWLYFLYDIH</sequence>
<accession>A0A6M2DCR3</accession>
<evidence type="ECO:0000256" key="1">
    <source>
        <dbReference type="SAM" id="SignalP"/>
    </source>
</evidence>